<comment type="caution">
    <text evidence="1">The sequence shown here is derived from an EMBL/GenBank/DDBJ whole genome shotgun (WGS) entry which is preliminary data.</text>
</comment>
<protein>
    <submittedName>
        <fullName evidence="1">Uncharacterized protein</fullName>
    </submittedName>
</protein>
<sequence length="47" mass="5610">MGVQSLMERRRVAFQKWLLVRLCDRQWREQLGEDAEGRSGRIVTVYS</sequence>
<dbReference type="AlphaFoldDB" id="A0A081AYP2"/>
<evidence type="ECO:0000313" key="2">
    <source>
        <dbReference type="Proteomes" id="UP000028582"/>
    </source>
</evidence>
<organism evidence="1 2">
    <name type="scientific">Phytophthora nicotianae P1976</name>
    <dbReference type="NCBI Taxonomy" id="1317066"/>
    <lineage>
        <taxon>Eukaryota</taxon>
        <taxon>Sar</taxon>
        <taxon>Stramenopiles</taxon>
        <taxon>Oomycota</taxon>
        <taxon>Peronosporomycetes</taxon>
        <taxon>Peronosporales</taxon>
        <taxon>Peronosporaceae</taxon>
        <taxon>Phytophthora</taxon>
    </lineage>
</organism>
<proteinExistence type="predicted"/>
<dbReference type="Proteomes" id="UP000028582">
    <property type="component" value="Unassembled WGS sequence"/>
</dbReference>
<accession>A0A081AYP2</accession>
<name>A0A081AYP2_PHYNI</name>
<evidence type="ECO:0000313" key="1">
    <source>
        <dbReference type="EMBL" id="ETO84003.1"/>
    </source>
</evidence>
<dbReference type="EMBL" id="ANJA01000382">
    <property type="protein sequence ID" value="ETO84003.1"/>
    <property type="molecule type" value="Genomic_DNA"/>
</dbReference>
<reference evidence="1 2" key="1">
    <citation type="submission" date="2013-11" db="EMBL/GenBank/DDBJ databases">
        <title>The Genome Sequence of Phytophthora parasitica P1976.</title>
        <authorList>
            <consortium name="The Broad Institute Genomics Platform"/>
            <person name="Russ C."/>
            <person name="Tyler B."/>
            <person name="Panabieres F."/>
            <person name="Shan W."/>
            <person name="Tripathy S."/>
            <person name="Grunwald N."/>
            <person name="Machado M."/>
            <person name="Johnson C.S."/>
            <person name="Walker B."/>
            <person name="Young S."/>
            <person name="Zeng Q."/>
            <person name="Gargeya S."/>
            <person name="Fitzgerald M."/>
            <person name="Haas B."/>
            <person name="Abouelleil A."/>
            <person name="Allen A.W."/>
            <person name="Alvarado L."/>
            <person name="Arachchi H.M."/>
            <person name="Berlin A.M."/>
            <person name="Chapman S.B."/>
            <person name="Gainer-Dewar J."/>
            <person name="Goldberg J."/>
            <person name="Griggs A."/>
            <person name="Gujja S."/>
            <person name="Hansen M."/>
            <person name="Howarth C."/>
            <person name="Imamovic A."/>
            <person name="Ireland A."/>
            <person name="Larimer J."/>
            <person name="McCowan C."/>
            <person name="Murphy C."/>
            <person name="Pearson M."/>
            <person name="Poon T.W."/>
            <person name="Priest M."/>
            <person name="Roberts A."/>
            <person name="Saif S."/>
            <person name="Shea T."/>
            <person name="Sisk P."/>
            <person name="Sykes S."/>
            <person name="Wortman J."/>
            <person name="Nusbaum C."/>
            <person name="Birren B."/>
        </authorList>
    </citation>
    <scope>NUCLEOTIDE SEQUENCE [LARGE SCALE GENOMIC DNA]</scope>
    <source>
        <strain evidence="1 2">P1976</strain>
    </source>
</reference>
<gene>
    <name evidence="1" type="ORF">F444_02054</name>
</gene>